<dbReference type="Pfam" id="PF02626">
    <property type="entry name" value="CT_A_B"/>
    <property type="match status" value="1"/>
</dbReference>
<feature type="domain" description="Carboxyltransferase" evidence="5">
    <location>
        <begin position="252"/>
        <end position="538"/>
    </location>
</feature>
<dbReference type="EMBL" id="JACIEK010000012">
    <property type="protein sequence ID" value="MBB3999830.1"/>
    <property type="molecule type" value="Genomic_DNA"/>
</dbReference>
<dbReference type="SMART" id="SM00796">
    <property type="entry name" value="AHS1"/>
    <property type="match status" value="1"/>
</dbReference>
<gene>
    <name evidence="6" type="ORF">GGR04_003700</name>
</gene>
<accession>A0A7W6H740</accession>
<evidence type="ECO:0000259" key="5">
    <source>
        <dbReference type="SMART" id="SM00797"/>
    </source>
</evidence>
<dbReference type="Gene3D" id="2.40.100.10">
    <property type="entry name" value="Cyclophilin-like"/>
    <property type="match status" value="2"/>
</dbReference>
<dbReference type="InterPro" id="IPR003778">
    <property type="entry name" value="CT_A_B"/>
</dbReference>
<protein>
    <submittedName>
        <fullName evidence="6">KipI family sensor histidine kinase inhibitor</fullName>
    </submittedName>
</protein>
<dbReference type="SUPFAM" id="SSF160467">
    <property type="entry name" value="PH0987 N-terminal domain-like"/>
    <property type="match status" value="1"/>
</dbReference>
<organism evidence="6 7">
    <name type="scientific">Aureimonas pseudogalii</name>
    <dbReference type="NCBI Taxonomy" id="1744844"/>
    <lineage>
        <taxon>Bacteria</taxon>
        <taxon>Pseudomonadati</taxon>
        <taxon>Pseudomonadota</taxon>
        <taxon>Alphaproteobacteria</taxon>
        <taxon>Hyphomicrobiales</taxon>
        <taxon>Aurantimonadaceae</taxon>
        <taxon>Aureimonas</taxon>
    </lineage>
</organism>
<dbReference type="Proteomes" id="UP000542776">
    <property type="component" value="Unassembled WGS sequence"/>
</dbReference>
<dbReference type="InterPro" id="IPR052708">
    <property type="entry name" value="PxpC"/>
</dbReference>
<dbReference type="Gene3D" id="3.30.1360.40">
    <property type="match status" value="1"/>
</dbReference>
<keyword evidence="3" id="KW-0067">ATP-binding</keyword>
<evidence type="ECO:0000256" key="2">
    <source>
        <dbReference type="ARBA" id="ARBA00022801"/>
    </source>
</evidence>
<dbReference type="InterPro" id="IPR003833">
    <property type="entry name" value="CT_C_D"/>
</dbReference>
<proteinExistence type="predicted"/>
<keyword evidence="2" id="KW-0378">Hydrolase</keyword>
<evidence type="ECO:0000313" key="7">
    <source>
        <dbReference type="Proteomes" id="UP000542776"/>
    </source>
</evidence>
<dbReference type="PANTHER" id="PTHR43309:SF3">
    <property type="entry name" value="5-OXOPROLINASE SUBUNIT C"/>
    <property type="match status" value="1"/>
</dbReference>
<dbReference type="PANTHER" id="PTHR43309">
    <property type="entry name" value="5-OXOPROLINASE SUBUNIT C"/>
    <property type="match status" value="1"/>
</dbReference>
<feature type="domain" description="Carboxyltransferase" evidence="4">
    <location>
        <begin position="1"/>
        <end position="191"/>
    </location>
</feature>
<dbReference type="Pfam" id="PF02682">
    <property type="entry name" value="CT_C_D"/>
    <property type="match status" value="1"/>
</dbReference>
<keyword evidence="1" id="KW-0547">Nucleotide-binding</keyword>
<evidence type="ECO:0000259" key="4">
    <source>
        <dbReference type="SMART" id="SM00796"/>
    </source>
</evidence>
<dbReference type="InterPro" id="IPR029000">
    <property type="entry name" value="Cyclophilin-like_dom_sf"/>
</dbReference>
<evidence type="ECO:0000256" key="1">
    <source>
        <dbReference type="ARBA" id="ARBA00022741"/>
    </source>
</evidence>
<evidence type="ECO:0000256" key="3">
    <source>
        <dbReference type="ARBA" id="ARBA00022840"/>
    </source>
</evidence>
<dbReference type="GO" id="GO:0005524">
    <property type="term" value="F:ATP binding"/>
    <property type="evidence" value="ECO:0007669"/>
    <property type="project" value="UniProtKB-KW"/>
</dbReference>
<reference evidence="6 7" key="1">
    <citation type="submission" date="2020-08" db="EMBL/GenBank/DDBJ databases">
        <title>Genomic Encyclopedia of Type Strains, Phase IV (KMG-IV): sequencing the most valuable type-strain genomes for metagenomic binning, comparative biology and taxonomic classification.</title>
        <authorList>
            <person name="Goeker M."/>
        </authorList>
    </citation>
    <scope>NUCLEOTIDE SEQUENCE [LARGE SCALE GENOMIC DNA]</scope>
    <source>
        <strain evidence="6 7">DSM 102238</strain>
    </source>
</reference>
<dbReference type="AlphaFoldDB" id="A0A7W6H740"/>
<dbReference type="GO" id="GO:0016787">
    <property type="term" value="F:hydrolase activity"/>
    <property type="evidence" value="ECO:0007669"/>
    <property type="project" value="UniProtKB-KW"/>
</dbReference>
<evidence type="ECO:0000313" key="6">
    <source>
        <dbReference type="EMBL" id="MBB3999830.1"/>
    </source>
</evidence>
<name>A0A7W6H740_9HYPH</name>
<dbReference type="RefSeq" id="WP_183201335.1">
    <property type="nucleotide sequence ID" value="NZ_JACIEK010000012.1"/>
</dbReference>
<comment type="caution">
    <text evidence="6">The sequence shown here is derived from an EMBL/GenBank/DDBJ whole genome shotgun (WGS) entry which is preliminary data.</text>
</comment>
<keyword evidence="7" id="KW-1185">Reference proteome</keyword>
<sequence length="543" mass="55997">MRFLPVSLNTLLVELADLGETLALFASLQAGPLPGIEEVVPAARTLMIRWTPGVLDPAALAADLRARSLGSAPEPSDRQVEIPVHYDGEDLGDVAALTGLTREEVVARHTASAFTVAFTGFAPGFGYLVGGDPALHVPRRRSPRTRIPAGAVALAGAFSGIYPQASPGGWQIIGVTPLAMWDLARDPPALLQPGTRVRFVDADAPGARVIRAAPKRAAPATLPTEPPSLGLRVLAAPMPALFQDLGRPGQTAQGVSVSGALDREALRAANRAVGNPAGTPGLEITLGGFRFETFGRLTVALAGAPCPIRVRDATGRAFSAEPYRPVALEPGDAVEIGHPPTGVRAYLAVRGGFAVAPVLASAATDTLARIGPEPVTAGAVLPARPAPAGGPAVSLDETAPRALPAAGDTVTLDVVMGPRTDWFTARGVAALADQLWEVTPQSNRVGMRLLGAEPLERIDAAELPSEGTATGAIQVPHSGQPVLFLADHPLTGGYPVIASVAGHHLDLAAQIPVGARIRFRPVTRFAEIAPGAPAPSASPEFRA</sequence>
<dbReference type="SMART" id="SM00797">
    <property type="entry name" value="AHS2"/>
    <property type="match status" value="1"/>
</dbReference>
<dbReference type="SUPFAM" id="SSF50891">
    <property type="entry name" value="Cyclophilin-like"/>
    <property type="match status" value="2"/>
</dbReference>